<evidence type="ECO:0000256" key="1">
    <source>
        <dbReference type="ARBA" id="ARBA00022692"/>
    </source>
</evidence>
<organism evidence="6 7">
    <name type="scientific">Fimbriiglobus ruber</name>
    <dbReference type="NCBI Taxonomy" id="1908690"/>
    <lineage>
        <taxon>Bacteria</taxon>
        <taxon>Pseudomonadati</taxon>
        <taxon>Planctomycetota</taxon>
        <taxon>Planctomycetia</taxon>
        <taxon>Gemmatales</taxon>
        <taxon>Gemmataceae</taxon>
        <taxon>Fimbriiglobus</taxon>
    </lineage>
</organism>
<dbReference type="PANTHER" id="PTHR11360">
    <property type="entry name" value="MONOCARBOXYLATE TRANSPORTER"/>
    <property type="match status" value="1"/>
</dbReference>
<dbReference type="Pfam" id="PF07690">
    <property type="entry name" value="MFS_1"/>
    <property type="match status" value="1"/>
</dbReference>
<feature type="domain" description="Major facilitator superfamily (MFS) profile" evidence="5">
    <location>
        <begin position="1"/>
        <end position="392"/>
    </location>
</feature>
<dbReference type="Gene3D" id="1.20.1250.20">
    <property type="entry name" value="MFS general substrate transporter like domains"/>
    <property type="match status" value="2"/>
</dbReference>
<keyword evidence="3 4" id="KW-0472">Membrane</keyword>
<accession>A0A225DLQ9</accession>
<feature type="transmembrane region" description="Helical" evidence="4">
    <location>
        <begin position="212"/>
        <end position="231"/>
    </location>
</feature>
<dbReference type="PROSITE" id="PS50850">
    <property type="entry name" value="MFS"/>
    <property type="match status" value="1"/>
</dbReference>
<evidence type="ECO:0000259" key="5">
    <source>
        <dbReference type="PROSITE" id="PS50850"/>
    </source>
</evidence>
<keyword evidence="1 4" id="KW-0812">Transmembrane</keyword>
<dbReference type="PANTHER" id="PTHR11360:SF308">
    <property type="entry name" value="BLL3089 PROTEIN"/>
    <property type="match status" value="1"/>
</dbReference>
<evidence type="ECO:0000256" key="2">
    <source>
        <dbReference type="ARBA" id="ARBA00022989"/>
    </source>
</evidence>
<feature type="transmembrane region" description="Helical" evidence="4">
    <location>
        <begin position="279"/>
        <end position="298"/>
    </location>
</feature>
<dbReference type="EMBL" id="NIDE01000008">
    <property type="protein sequence ID" value="OWK40554.1"/>
    <property type="molecule type" value="Genomic_DNA"/>
</dbReference>
<feature type="transmembrane region" description="Helical" evidence="4">
    <location>
        <begin position="369"/>
        <end position="387"/>
    </location>
</feature>
<feature type="transmembrane region" description="Helical" evidence="4">
    <location>
        <begin position="124"/>
        <end position="145"/>
    </location>
</feature>
<name>A0A225DLQ9_9BACT</name>
<evidence type="ECO:0000313" key="7">
    <source>
        <dbReference type="Proteomes" id="UP000214646"/>
    </source>
</evidence>
<evidence type="ECO:0000313" key="6">
    <source>
        <dbReference type="EMBL" id="OWK40554.1"/>
    </source>
</evidence>
<feature type="transmembrane region" description="Helical" evidence="4">
    <location>
        <begin position="68"/>
        <end position="85"/>
    </location>
</feature>
<feature type="transmembrane region" description="Helical" evidence="4">
    <location>
        <begin position="337"/>
        <end position="357"/>
    </location>
</feature>
<keyword evidence="7" id="KW-1185">Reference proteome</keyword>
<reference evidence="7" key="1">
    <citation type="submission" date="2017-06" db="EMBL/GenBank/DDBJ databases">
        <title>Genome analysis of Fimbriiglobus ruber SP5, the first member of the order Planctomycetales with confirmed chitinolytic capability.</title>
        <authorList>
            <person name="Ravin N.V."/>
            <person name="Rakitin A.L."/>
            <person name="Ivanova A.A."/>
            <person name="Beletsky A.V."/>
            <person name="Kulichevskaya I.S."/>
            <person name="Mardanov A.V."/>
            <person name="Dedysh S.N."/>
        </authorList>
    </citation>
    <scope>NUCLEOTIDE SEQUENCE [LARGE SCALE GENOMIC DNA]</scope>
    <source>
        <strain evidence="7">SP5</strain>
    </source>
</reference>
<sequence>MNVIVAAVAMSATLPGRTYGLGLIKEPLRADLGISDLRFNVLNFWAIVLGAIVVIPVGWLIDRLGTRAVLAGVTALLATSVFLMSRVTSEWGLFATLTLVRGLGQGALSVVAIALVGKWFRRRAGMAMGVFTVLLAPGFVAPIFVVGEIVKQSGWRVAWIDIGLALLCGLLPLGWVLARSSPEAVGVPADDPVADDGPSRPMTLWAALRTPAFWVYTAAATVFNLTFSALTLDNQSLLTEHGLDGKEANDLVLGVLMLSGLPVNVLTGWLARRLSLGKLLAIGVAILTASLAFFPSIASLGGAAVYAVLLGAAGGVITVIFFAVYGHTYGRTHLGSIQAAVQVLSVLASATGPVILAVCREQFGKSDTFFYGFAVVTAVLMLAAWWVRPPVVPRGEGI</sequence>
<dbReference type="Proteomes" id="UP000214646">
    <property type="component" value="Unassembled WGS sequence"/>
</dbReference>
<comment type="caution">
    <text evidence="6">The sequence shown here is derived from an EMBL/GenBank/DDBJ whole genome shotgun (WGS) entry which is preliminary data.</text>
</comment>
<proteinExistence type="predicted"/>
<evidence type="ECO:0000256" key="4">
    <source>
        <dbReference type="SAM" id="Phobius"/>
    </source>
</evidence>
<protein>
    <submittedName>
        <fullName evidence="6">Putative integral membrane transport protein</fullName>
    </submittedName>
</protein>
<keyword evidence="2 4" id="KW-1133">Transmembrane helix</keyword>
<feature type="transmembrane region" description="Helical" evidence="4">
    <location>
        <begin position="91"/>
        <end position="117"/>
    </location>
</feature>
<dbReference type="GO" id="GO:0022857">
    <property type="term" value="F:transmembrane transporter activity"/>
    <property type="evidence" value="ECO:0007669"/>
    <property type="project" value="InterPro"/>
</dbReference>
<feature type="transmembrane region" description="Helical" evidence="4">
    <location>
        <begin position="157"/>
        <end position="178"/>
    </location>
</feature>
<dbReference type="InterPro" id="IPR011701">
    <property type="entry name" value="MFS"/>
</dbReference>
<feature type="transmembrane region" description="Helical" evidence="4">
    <location>
        <begin position="251"/>
        <end position="272"/>
    </location>
</feature>
<dbReference type="InterPro" id="IPR036259">
    <property type="entry name" value="MFS_trans_sf"/>
</dbReference>
<feature type="transmembrane region" description="Helical" evidence="4">
    <location>
        <begin position="304"/>
        <end position="325"/>
    </location>
</feature>
<dbReference type="InterPro" id="IPR020846">
    <property type="entry name" value="MFS_dom"/>
</dbReference>
<gene>
    <name evidence="6" type="ORF">FRUB_05473</name>
</gene>
<feature type="transmembrane region" description="Helical" evidence="4">
    <location>
        <begin position="44"/>
        <end position="61"/>
    </location>
</feature>
<dbReference type="InterPro" id="IPR050327">
    <property type="entry name" value="Proton-linked_MCT"/>
</dbReference>
<dbReference type="SUPFAM" id="SSF103473">
    <property type="entry name" value="MFS general substrate transporter"/>
    <property type="match status" value="1"/>
</dbReference>
<evidence type="ECO:0000256" key="3">
    <source>
        <dbReference type="ARBA" id="ARBA00023136"/>
    </source>
</evidence>
<dbReference type="AlphaFoldDB" id="A0A225DLQ9"/>